<evidence type="ECO:0000313" key="9">
    <source>
        <dbReference type="Proteomes" id="UP000246078"/>
    </source>
</evidence>
<dbReference type="Pfam" id="PF22274">
    <property type="entry name" value="DGF-1_beta-sheet"/>
    <property type="match status" value="5"/>
</dbReference>
<dbReference type="VEuPathDB" id="TriTrypDB:Tc_MARK_9611"/>
<dbReference type="VEuPathDB" id="TriTrypDB:Tc_MARK_7307"/>
<evidence type="ECO:0000259" key="3">
    <source>
        <dbReference type="Pfam" id="PF11024"/>
    </source>
</evidence>
<dbReference type="VEuPathDB" id="TriTrypDB:TCSYLVIO_002005"/>
<dbReference type="Pfam" id="PF22279">
    <property type="entry name" value="DGF-1_N"/>
    <property type="match status" value="5"/>
</dbReference>
<dbReference type="GO" id="GO:0005112">
    <property type="term" value="F:Notch binding"/>
    <property type="evidence" value="ECO:0007669"/>
    <property type="project" value="TreeGrafter"/>
</dbReference>
<dbReference type="VEuPathDB" id="TriTrypDB:TCDM_11293"/>
<dbReference type="InterPro" id="IPR006626">
    <property type="entry name" value="PbH1"/>
</dbReference>
<dbReference type="Pfam" id="PF11040">
    <property type="entry name" value="DGF-1_C"/>
    <property type="match status" value="1"/>
</dbReference>
<feature type="region of interest" description="Disordered" evidence="1">
    <location>
        <begin position="3396"/>
        <end position="3436"/>
    </location>
</feature>
<dbReference type="Pfam" id="PF11024">
    <property type="entry name" value="DGF-1_4"/>
    <property type="match status" value="1"/>
</dbReference>
<evidence type="ECO:0000256" key="2">
    <source>
        <dbReference type="SAM" id="Phobius"/>
    </source>
</evidence>
<dbReference type="InterPro" id="IPR012334">
    <property type="entry name" value="Pectin_lyas_fold"/>
</dbReference>
<feature type="domain" description="Dispersed gene family protein 1 N-terminal" evidence="7">
    <location>
        <begin position="2734"/>
        <end position="2830"/>
    </location>
</feature>
<dbReference type="VEuPathDB" id="TriTrypDB:TCDM_12471"/>
<keyword evidence="2" id="KW-0812">Transmembrane</keyword>
<keyword evidence="2" id="KW-1133">Transmembrane helix</keyword>
<dbReference type="VEuPathDB" id="TriTrypDB:C4B63_155g12"/>
<dbReference type="VEuPathDB" id="TriTrypDB:BCY84_16553"/>
<feature type="domain" description="Dispersed gene family protein 1" evidence="4">
    <location>
        <begin position="2923"/>
        <end position="3043"/>
    </location>
</feature>
<dbReference type="VEuPathDB" id="TriTrypDB:TcYC6_0172470"/>
<dbReference type="VEuPathDB" id="TriTrypDB:TcG_13165"/>
<dbReference type="VEuPathDB" id="TriTrypDB:ECC02_008750"/>
<evidence type="ECO:0000256" key="1">
    <source>
        <dbReference type="SAM" id="MobiDB-lite"/>
    </source>
</evidence>
<dbReference type="VEuPathDB" id="TriTrypDB:TCSYLVIO_010732"/>
<feature type="domain" description="Dispersed gene family protein 1 N-terminal" evidence="7">
    <location>
        <begin position="328"/>
        <end position="423"/>
    </location>
</feature>
<name>A0A2V2W6Y0_TRYCR</name>
<dbReference type="VEuPathDB" id="TriTrypDB:TCSYLVIO_009452"/>
<dbReference type="VEuPathDB" id="TriTrypDB:TCSYLVIO_006817"/>
<feature type="transmembrane region" description="Helical" evidence="2">
    <location>
        <begin position="3349"/>
        <end position="3374"/>
    </location>
</feature>
<dbReference type="VEuPathDB" id="TriTrypDB:TcG_11650"/>
<dbReference type="VEuPathDB" id="TriTrypDB:C3747_156g136"/>
<dbReference type="SMART" id="SM00710">
    <property type="entry name" value="PbH1"/>
    <property type="match status" value="11"/>
</dbReference>
<dbReference type="InterPro" id="IPR021004">
    <property type="entry name" value="Dispersed_gene_fam_prot1_dom4"/>
</dbReference>
<feature type="transmembrane region" description="Helical" evidence="2">
    <location>
        <begin position="3116"/>
        <end position="3140"/>
    </location>
</feature>
<evidence type="ECO:0000259" key="6">
    <source>
        <dbReference type="Pfam" id="PF22274"/>
    </source>
</evidence>
<dbReference type="Proteomes" id="UP000246078">
    <property type="component" value="Unassembled WGS sequence"/>
</dbReference>
<protein>
    <submittedName>
        <fullName evidence="8">Dispersed gene family protein 1 (DGF-1)</fullName>
    </submittedName>
</protein>
<proteinExistence type="predicted"/>
<dbReference type="VEuPathDB" id="TriTrypDB:ECC02_007819"/>
<dbReference type="VEuPathDB" id="TriTrypDB:TcCLB.511677.10"/>
<evidence type="ECO:0000259" key="7">
    <source>
        <dbReference type="Pfam" id="PF22279"/>
    </source>
</evidence>
<dbReference type="VEuPathDB" id="TriTrypDB:Tc_MARK_9027"/>
<dbReference type="VEuPathDB" id="TriTrypDB:TCSYLVIO_010895"/>
<dbReference type="VEuPathDB" id="TriTrypDB:TCSYLVIO_009014"/>
<feature type="transmembrane region" description="Helical" evidence="2">
    <location>
        <begin position="3191"/>
        <end position="3212"/>
    </location>
</feature>
<feature type="domain" description="Dispersed gene family protein 1 N-terminal" evidence="7">
    <location>
        <begin position="1962"/>
        <end position="2033"/>
    </location>
</feature>
<accession>A0A2V2W6Y0</accession>
<feature type="domain" description="Dispersed gene family protein 1 beta-sheet" evidence="6">
    <location>
        <begin position="2492"/>
        <end position="2661"/>
    </location>
</feature>
<dbReference type="VEuPathDB" id="TriTrypDB:TcCL_ESM09703"/>
<reference evidence="8 9" key="1">
    <citation type="journal article" date="2018" name="Microb. Genom.">
        <title>Expanding an expanded genome: long-read sequencing of Trypanosoma cruzi.</title>
        <authorList>
            <person name="Berna L."/>
            <person name="Rodriguez M."/>
            <person name="Chiribao M.L."/>
            <person name="Parodi-Talice A."/>
            <person name="Pita S."/>
            <person name="Rijo G."/>
            <person name="Alvarez-Valin F."/>
            <person name="Robello C."/>
        </authorList>
    </citation>
    <scope>NUCLEOTIDE SEQUENCE [LARGE SCALE GENOMIC DNA]</scope>
    <source>
        <strain evidence="8 9">TCC</strain>
    </source>
</reference>
<feature type="compositionally biased region" description="Polar residues" evidence="1">
    <location>
        <begin position="3410"/>
        <end position="3420"/>
    </location>
</feature>
<dbReference type="InterPro" id="IPR021053">
    <property type="entry name" value="Dispersed_gene_fam_prot1_C"/>
</dbReference>
<dbReference type="VEuPathDB" id="TriTrypDB:TcG_11206"/>
<feature type="domain" description="Dispersed gene family protein 1 N-terminal" evidence="7">
    <location>
        <begin position="1538"/>
        <end position="1611"/>
    </location>
</feature>
<dbReference type="Pfam" id="PF11038">
    <property type="entry name" value="DGF-1_5"/>
    <property type="match status" value="1"/>
</dbReference>
<dbReference type="VEuPathDB" id="TriTrypDB:TCDM_13198"/>
<feature type="transmembrane region" description="Helical" evidence="2">
    <location>
        <begin position="3289"/>
        <end position="3308"/>
    </location>
</feature>
<organism evidence="8 9">
    <name type="scientific">Trypanosoma cruzi</name>
    <dbReference type="NCBI Taxonomy" id="5693"/>
    <lineage>
        <taxon>Eukaryota</taxon>
        <taxon>Discoba</taxon>
        <taxon>Euglenozoa</taxon>
        <taxon>Kinetoplastea</taxon>
        <taxon>Metakinetoplastina</taxon>
        <taxon>Trypanosomatida</taxon>
        <taxon>Trypanosomatidae</taxon>
        <taxon>Trypanosoma</taxon>
        <taxon>Schizotrypanum</taxon>
    </lineage>
</organism>
<feature type="transmembrane region" description="Helical" evidence="2">
    <location>
        <begin position="3160"/>
        <end position="3185"/>
    </location>
</feature>
<dbReference type="VEuPathDB" id="TriTrypDB:TcCLB.509287.140"/>
<dbReference type="VEuPathDB" id="TriTrypDB:TCDM_13189"/>
<dbReference type="InterPro" id="IPR011050">
    <property type="entry name" value="Pectin_lyase_fold/virulence"/>
</dbReference>
<sequence>MWSAVGACPRSRHCVRCRAIAAVRVSLLALLALAAAAAFMPAVHAVVLRLRGGTVDRAITVGRAVDTVLMDGVYITNGVAVVFDVAAMLPGALRIELRNCVCDGGAQIYVRGYSGEPASDRSLEVSVSGLSGGYCSLVFVHNLPAHTNVTVRDSTIVTPGPMRYSQLSGLTDAVASPLVLHATSLLRTQLRVSNTVLRSLHAGGSAVYVGGGVDLLSSAVVLDGVLLEASGGPTASAMRVASSSRLSLRGHSVFSVTNVSVVSSGGGFVLGERLAVSDSVLRFVRVEGSVTSSLVRCDGGTVGAGGWLELRDVWAVGEASSVASLSGVTLSGGAVSIARCVATGATLVSGLTITSGAVSVQCNRAGGRVLQSSGDYRMAGLPSVSVVPCDGCAAALACFDALTASFSDCVCGCRAGGVGEACLPFDVPPARFGGGAQGCVSGVTLTESVTVGGVRATACFDSVVFSGPITVAVDLRSMDAFADSLNVTLRHCVLAGGAQLRIGGFSESTARLMPHALVNMTNVTSLEGTIVLHGAMPLHSSVLLANSTLRATVGGSQYVPMTPGHAGSRYGPALVLDGVRLLSTRFVMTRSTLFCGGGLCAAILVERSLGVHLSSVFYMDNCAVNSQTHVMYAFASDLRVSGGSVFSIQNSSWITSSIEIYEGACVFRDVFLDGGSVLQVVSGTFRLGFAMLIAETLTVTDGSWLVHRDNEFRAAYVVYVIKENGVAFRDRSVWSILDNKLTYGLYSSIHAHMTSNWSPPSDSRPIIYGVCNEAMGSPVTNYRDDLNIGVPVTAMDCGACTVDAVCFAARTSSIRGCECECAAGGYGDTCVPAAVPDGLGPLPLPDAKDTEVRCVHGGSISSVDYPDSGVRGLCFVNVTFTAAIVLDLWSFDAPQQTLNITLLQCVLMGLSIRGSGARVHVSVISSMMDAGDLEFRGDFGTSSRILVAGSTLVMTSRRAIQCLLFSLGANSTLLLLDNLIEGEIYAVYFSFVVVDDGGIIIRGNTLRGAEEDVHLESAFLLEFAVVKNGGYFGVENNTMSAGSGIYFYGDTTVSSAGLLRVADCIFIGFALSFDPALVHWDGSLTLQGGAQWRVEGNGVSAASVIDMPNSLYKIQLSDSGTTVVLAHNIQADSSKAFAQIVPWSTIVASPARFVVGCNLQGDEEVSYDGVFPEGVVVFGCGTCNDDAACYMPGTESVDRGSCSCSCKDGWHGASCFPLEVPDTVVLPLPERAVDGDTSCVVNQTLTNLAVKMWRTHHCYVGVTFSGVGAVLTFSLNRMPLHLPINITLTGCTFLYGAVLQFVGGNEASESAGVLIRVSQTVMRSSVAFFSLALPQHCDIAVTDVDAVQFSEVQLPESVNNMWSVVMLKNVVLSASSLLVSSVKANAPRHGLFGLYSTGTLTLVGGSSLYVRYCSFGGYTHLFYVHIIGVSDHSVFALLNNTMDSGTSFLYQKQKFSVSDHSVLRVVGNSGPVSNAIYASNSWTVQRSSWLDWRDNDVGVGAMLYYSAFSAMSIGNNSVVTLTGCKMGSTGLSRPLLSRAAAGYRFVAGCLTVAGRMVTTAAELELNGINNVTTVAVCGECTKDGDCFAPLTTSVIDCRCQCAAGGHGDVCVPAPVPAGPPPVLPTPPPPPPVPPTPPPPPVGECISDMVYPEVAQAVGGGLSWLCYRNVTFSGDGMCLTVLVGAMTGEVANVRFDGCTWRDGAVLLLLGNAHAAVGALNIVVTVNTFRDALLSPVGVFPPRTNITISGNRFTVTRLIPRSGLDLRRPSCVAMNGLAISNDSAVVLSGNVFQSVTASSSAIYVVESSLRVSWRSVFAVMGNTFHMEGGNSTLIYLAGSRHFLSLSVLNNSAVVIRGNVVTRPVRYFIFFLGASRVESQSAVVFQGNEMQGSLVVLYPSYSPNIYYNSWLQLSDNLCRVSPSNAFAVFNPTVNLRDSTLSVSGNQFMSGTGTPKALLIFKRPRDLTNGAIVAACNTVNGEGEAKYGIPSVYNATILTCSDPCTLATSCFPAYTTTVSSDGCACTCAEGGYGDACLPVAVPEPPNTDGADLCVRDVRVDAEVNVSFGTSVVCYVGVTFAADVVVDLESMTGSVRNVTLANCTFLGGASLYVLGWRSDPPAGLCADVLISGLESRSGGGVLVANRYPPGSRVTVVDSVLIAENRVAYRGAYGLGDLSACLVVHSVNLTGSVLTIARTHVAAVFRDAVGVLVVGGVALSSRGALYVDGLLVQTALGLCVSVEGGVAASGGSVVAFVNSDFLLCKHAVSVRGAVSVSGSIVAFLRSDFLSAEDYAVAFYSTVSLAGGSMLLAKDNVHDSVSREMLYAAGAVTAAGSTLSFVRNRALLPRMLSVSLSLSAGVHVRVACNDAGGRVLSTAEEYASAGFGDAGSIDVFGCGACDRDTHCYAPGTASASMRDGVCVCACGSGGYGEACVPVGAPALPPAVGTAPSVFVREGVTVQWVFVVPAGASEVTLRHVVLDGVSPVLYVPWMARDGVRIVVQNVSLLNGAVLYVMGGGGVLRGAVAAGSDESGPVELSVCDVEALNGALVLTGTFPAGSVLTVADSLLVAARPTPLVYLPGSQSSPYAPVLVLSGLRLVRSVLVVSGVALVTVVTGGRTVMVDGAVLELVGGGVALDAAVLGGEYALYASARVVASGGAVLRVSGSQVYAAHGLVFDSGVEASASAVVVNDNAGALTDGALLELRGSASFLSGSWLSVRGNSISGRLLSVPSYPRSADLVQSTLTLYGNAGSGPVVMDGTVALVGAGRRFVVGCLTLNGQALQPMEYRSAGIIGEFRPVACSVCDADVSCFAAATMSMSASCDCRCGEGGYGRDCLPVQLPRVDGCDRTSGMPLLSHTATLTETRSLTPTWTSTWTPSLSRTQYGPTETLQVTETVELSPTRTPTASVSGTLWWSDVACPTLAVTTTAAGGSLTQNDIRGGGSAVPTRLMVALPPPFRWARDPQLGTHLSFVPVSTSQPRGFGGPWGAMLSNATWVLNATNPSTVLELAVPVHRGYFIAADETIVIRCGAAAVFGGCKGVLLGSFTIRSDMLPAAASALSAITGVVAGAAAVAVVVTGGLGSILEMQLLGVFARMSCASAQERASTAALPYFLSVFAARDPLWMVVGNALLAVVFGCVHCGVTAAFQRWRGVDAASAWAAMRFPSLTYVVAHAMHLGIFFGSVLALAMPGARVQHSVVGVVGVLYGAAFPAGVCYFIARHVGASFTRYWQFSRKPLHERLLYPVGYWYPAAQQRMYGGMLTNMNGSHVYWCVFQLSVLCVVGLIAAVHPPVGGCHVQYFCMAAVLLAGAGVVAFTNMMRSAFLTVMHTAGFALLALLCLVSAANHLAPSDGGARAYAAIVLLLTTVLLAVAVYGVVVWYAEDRHWQELREPRRGGLEALLRDDEESGDETQKPHDVTSSSYASGTTVASSYRPPAPPRPVAGDIRSDALSLFDRASIASCSINYVPLDR</sequence>
<comment type="caution">
    <text evidence="8">The sequence shown here is derived from an EMBL/GenBank/DDBJ whole genome shotgun (WGS) entry which is preliminary data.</text>
</comment>
<dbReference type="VEuPathDB" id="TriTrypDB:TcG_10193"/>
<dbReference type="InterPro" id="IPR053914">
    <property type="entry name" value="DGF-1_N"/>
</dbReference>
<dbReference type="InterPro" id="IPR053915">
    <property type="entry name" value="DGF-1_b-sheet_dom"/>
</dbReference>
<dbReference type="VEuPathDB" id="TriTrypDB:TcG_07928"/>
<feature type="transmembrane region" description="Helical" evidence="2">
    <location>
        <begin position="3315"/>
        <end position="3337"/>
    </location>
</feature>
<dbReference type="VEuPathDB" id="TriTrypDB:TCSYLVIO_006815"/>
<feature type="domain" description="Dispersed gene family protein 1 beta-sheet" evidence="6">
    <location>
        <begin position="2092"/>
        <end position="2254"/>
    </location>
</feature>
<dbReference type="EMBL" id="PRFC01000156">
    <property type="protein sequence ID" value="PWV04271.1"/>
    <property type="molecule type" value="Genomic_DNA"/>
</dbReference>
<feature type="transmembrane region" description="Helical" evidence="2">
    <location>
        <begin position="3053"/>
        <end position="3078"/>
    </location>
</feature>
<dbReference type="InterPro" id="IPR021282">
    <property type="entry name" value="Dispersed_gene_fam_prot1_dom5"/>
</dbReference>
<dbReference type="VEuPathDB" id="TriTrypDB:TcCL_NonESM07893"/>
<feature type="domain" description="Dispersed gene family protein 1 beta-sheet" evidence="6">
    <location>
        <begin position="94"/>
        <end position="258"/>
    </location>
</feature>
<feature type="domain" description="Dispersed gene family protein 1 beta-sheet" evidence="6">
    <location>
        <begin position="1285"/>
        <end position="1439"/>
    </location>
</feature>
<feature type="domain" description="Dispersed gene family protein 1 N-terminal" evidence="7">
    <location>
        <begin position="2325"/>
        <end position="2429"/>
    </location>
</feature>
<feature type="transmembrane region" description="Helical" evidence="2">
    <location>
        <begin position="3262"/>
        <end position="3283"/>
    </location>
</feature>
<dbReference type="Gene3D" id="2.160.20.10">
    <property type="entry name" value="Single-stranded right-handed beta-helix, Pectin lyase-like"/>
    <property type="match status" value="1"/>
</dbReference>
<feature type="domain" description="Dispersed gene family protein 1 beta-sheet" evidence="6">
    <location>
        <begin position="486"/>
        <end position="644"/>
    </location>
</feature>
<dbReference type="VEuPathDB" id="TriTrypDB:TcBrA4_0117760"/>
<feature type="domain" description="Dispersed gene family protein 1 C-terminal" evidence="5">
    <location>
        <begin position="3118"/>
        <end position="3375"/>
    </location>
</feature>
<evidence type="ECO:0000313" key="8">
    <source>
        <dbReference type="EMBL" id="PWV04271.1"/>
    </source>
</evidence>
<dbReference type="PANTHER" id="PTHR24044">
    <property type="entry name" value="NOTCH LIGAND FAMILY MEMBER"/>
    <property type="match status" value="1"/>
</dbReference>
<dbReference type="InterPro" id="IPR050906">
    <property type="entry name" value="Notch_signaling"/>
</dbReference>
<dbReference type="VEuPathDB" id="TriTrypDB:TCDM_10882"/>
<dbReference type="VEuPathDB" id="TriTrypDB:TCSYLVIO_007752"/>
<dbReference type="SUPFAM" id="SSF51126">
    <property type="entry name" value="Pectin lyase-like"/>
    <property type="match status" value="1"/>
</dbReference>
<feature type="domain" description="Dispersed gene family protein 1" evidence="3">
    <location>
        <begin position="2837"/>
        <end position="2910"/>
    </location>
</feature>
<gene>
    <name evidence="8" type="ORF">C3747_156g136</name>
</gene>
<evidence type="ECO:0000259" key="5">
    <source>
        <dbReference type="Pfam" id="PF11040"/>
    </source>
</evidence>
<dbReference type="VEuPathDB" id="TriTrypDB:TCSYLVIO_008727"/>
<dbReference type="VEuPathDB" id="TriTrypDB:TcCLB.507245.40"/>
<evidence type="ECO:0000259" key="4">
    <source>
        <dbReference type="Pfam" id="PF11038"/>
    </source>
</evidence>
<feature type="transmembrane region" description="Helical" evidence="2">
    <location>
        <begin position="3018"/>
        <end position="3041"/>
    </location>
</feature>
<dbReference type="VEuPathDB" id="TriTrypDB:TcBrA4_0185980"/>
<keyword evidence="2" id="KW-0472">Membrane</keyword>
<dbReference type="PANTHER" id="PTHR24044:SF420">
    <property type="entry name" value="DELTA AND NOTCH-LIKE EPIDERMAL GROWTH FACTOR-RELATED RECEPTOR ISOFORM X1"/>
    <property type="match status" value="1"/>
</dbReference>
<dbReference type="VEuPathDB" id="TriTrypDB:TcG_10494"/>